<evidence type="ECO:0000313" key="3">
    <source>
        <dbReference type="EMBL" id="CDO61789.1"/>
    </source>
</evidence>
<dbReference type="PhylomeDB" id="A0A060RQS5"/>
<dbReference type="EMBL" id="HG810505">
    <property type="protein sequence ID" value="CDO61789.1"/>
    <property type="molecule type" value="Genomic_DNA"/>
</dbReference>
<dbReference type="InterPro" id="IPR006373">
    <property type="entry name" value="VSA_Rifin"/>
</dbReference>
<dbReference type="Pfam" id="PF02009">
    <property type="entry name" value="RIFIN"/>
    <property type="match status" value="1"/>
</dbReference>
<protein>
    <submittedName>
        <fullName evidence="3">Rifin</fullName>
    </submittedName>
</protein>
<reference evidence="3" key="1">
    <citation type="submission" date="2014-01" db="EMBL/GenBank/DDBJ databases">
        <authorList>
            <person name="Aslett M."/>
        </authorList>
    </citation>
    <scope>NUCLEOTIDE SEQUENCE</scope>
    <source>
        <strain evidence="3">CDC</strain>
    </source>
</reference>
<dbReference type="VEuPathDB" id="PlasmoDB:PRG01_0022200"/>
<feature type="transmembrane region" description="Helical" evidence="1">
    <location>
        <begin position="336"/>
        <end position="357"/>
    </location>
</feature>
<gene>
    <name evidence="3" type="primary">RIF</name>
    <name evidence="3" type="ORF">PRCDC_0042300</name>
</gene>
<keyword evidence="1" id="KW-0472">Membrane</keyword>
<name>A0A060RQS5_PLARE</name>
<proteinExistence type="predicted"/>
<evidence type="ECO:0000313" key="4">
    <source>
        <dbReference type="Proteomes" id="UP000027581"/>
    </source>
</evidence>
<keyword evidence="2" id="KW-0732">Signal</keyword>
<keyword evidence="1" id="KW-1133">Transmembrane helix</keyword>
<organism evidence="3 4">
    <name type="scientific">Plasmodium reichenowi</name>
    <dbReference type="NCBI Taxonomy" id="5854"/>
    <lineage>
        <taxon>Eukaryota</taxon>
        <taxon>Sar</taxon>
        <taxon>Alveolata</taxon>
        <taxon>Apicomplexa</taxon>
        <taxon>Aconoidasida</taxon>
        <taxon>Haemosporida</taxon>
        <taxon>Plasmodiidae</taxon>
        <taxon>Plasmodium</taxon>
        <taxon>Plasmodium (Laverania)</taxon>
    </lineage>
</organism>
<dbReference type="AlphaFoldDB" id="A0A060RQS5"/>
<dbReference type="Proteomes" id="UP000027581">
    <property type="component" value="Unassembled WGS sequence"/>
</dbReference>
<keyword evidence="4" id="KW-1185">Reference proteome</keyword>
<evidence type="ECO:0000256" key="2">
    <source>
        <dbReference type="SAM" id="SignalP"/>
    </source>
</evidence>
<dbReference type="NCBIfam" id="TIGR01477">
    <property type="entry name" value="RIFIN"/>
    <property type="match status" value="1"/>
</dbReference>
<keyword evidence="1" id="KW-0812">Transmembrane</keyword>
<feature type="chain" id="PRO_5005405865" evidence="2">
    <location>
        <begin position="27"/>
        <end position="377"/>
    </location>
</feature>
<sequence>MKVYYINILLFALRLNILVTLYHVNTHKKTSITHHTPKIRTTRLLCECDLYMPNYDNDPQMKEVMDNFNKQTQQRFEEYDDRMVKKRKRCKEQCNKVMQKIILKDKLEKELMDKFATLDTDIQGDDIPTCVCEKSIADKVEKGCLRCGSVLGGGVMPGVGILGGIGQVALNAWKPAAIDAAMRAAMAKGLFKGVAAGKAAGMNVVIRVLKDRGIEQYCNGIYKSMIKIHRFADLKNFAGAIVTEHNKKICAMTTDQIREATCIDFSLKLGTRSTIRGYTPPPASTVVEKILDGVVYKAEQAATDQAAKVISRTSSNIMTKQTALIEGGFNSSTTSIYVSIIAIVVIVLIMVIIYLILRYRRKKKMKKKLQYIKLLEE</sequence>
<reference evidence="3" key="2">
    <citation type="submission" date="2014-05" db="EMBL/GenBank/DDBJ databases">
        <title>The genome sequences of chimpanzee malaria parasites reveal the path to human adaptation.</title>
        <authorList>
            <person name="Otto T.D."/>
            <person name="Rayner J.C."/>
            <person name="Boehme U."/>
            <person name="Pain A."/>
            <person name="Spottiswoode N."/>
            <person name="Sanders M."/>
            <person name="Quail M."/>
            <person name="Ollomo B."/>
            <person name="Renaud F."/>
            <person name="Thomas A.W."/>
            <person name="Prugnolle F."/>
            <person name="Conway D.J."/>
            <person name="Newbold C."/>
            <person name="Berriman M."/>
        </authorList>
    </citation>
    <scope>NUCLEOTIDE SEQUENCE [LARGE SCALE GENOMIC DNA]</scope>
    <source>
        <strain evidence="3">CDC</strain>
    </source>
</reference>
<accession>A0A060RQS5</accession>
<dbReference type="VEuPathDB" id="PlasmoDB:PRCDC_0042300"/>
<feature type="signal peptide" evidence="2">
    <location>
        <begin position="1"/>
        <end position="26"/>
    </location>
</feature>
<evidence type="ECO:0000256" key="1">
    <source>
        <dbReference type="SAM" id="Phobius"/>
    </source>
</evidence>